<dbReference type="AlphaFoldDB" id="A0A6J3CCR3"/>
<dbReference type="GeneID" id="116413614"/>
<name>A0A6J3CCR3_GALME</name>
<dbReference type="GO" id="GO:0008010">
    <property type="term" value="F:structural constituent of chitin-based larval cuticle"/>
    <property type="evidence" value="ECO:0007669"/>
    <property type="project" value="TreeGrafter"/>
</dbReference>
<evidence type="ECO:0000256" key="2">
    <source>
        <dbReference type="ARBA" id="ARBA00022729"/>
    </source>
</evidence>
<evidence type="ECO:0000313" key="6">
    <source>
        <dbReference type="RefSeq" id="XP_031769590.1"/>
    </source>
</evidence>
<dbReference type="PROSITE" id="PS51155">
    <property type="entry name" value="CHIT_BIND_RR_2"/>
    <property type="match status" value="1"/>
</dbReference>
<dbReference type="InterPro" id="IPR050468">
    <property type="entry name" value="Cuticle_Struct_Prot"/>
</dbReference>
<feature type="signal peptide" evidence="4">
    <location>
        <begin position="1"/>
        <end position="16"/>
    </location>
</feature>
<accession>A0A6J3CCR3</accession>
<dbReference type="OrthoDB" id="6368834at2759"/>
<evidence type="ECO:0000256" key="1">
    <source>
        <dbReference type="ARBA" id="ARBA00022460"/>
    </source>
</evidence>
<reference evidence="6" key="1">
    <citation type="submission" date="2025-08" db="UniProtKB">
        <authorList>
            <consortium name="RefSeq"/>
        </authorList>
    </citation>
    <scope>IDENTIFICATION</scope>
    <source>
        <tissue evidence="6">Whole larvae</tissue>
    </source>
</reference>
<dbReference type="PANTHER" id="PTHR10380">
    <property type="entry name" value="CUTICLE PROTEIN"/>
    <property type="match status" value="1"/>
</dbReference>
<sequence length="118" mass="12924">MKIVVLLCFCAVAALSAPTSVEDAARRSLPALQHEEVHDDFGQYALRYITAEGIVVSERGRLVPTVDGKDHVLVYEGEYSFIGDDGKTYTTKYKTDVNGGFHVEGDHLPKAPVVEKAE</sequence>
<keyword evidence="2 4" id="KW-0732">Signal</keyword>
<evidence type="ECO:0000256" key="3">
    <source>
        <dbReference type="PROSITE-ProRule" id="PRU00497"/>
    </source>
</evidence>
<protein>
    <submittedName>
        <fullName evidence="6">Endocuticle structural glycoprotein ABD-5-like</fullName>
    </submittedName>
</protein>
<dbReference type="RefSeq" id="XP_031769590.1">
    <property type="nucleotide sequence ID" value="XM_031913730.2"/>
</dbReference>
<dbReference type="GO" id="GO:0062129">
    <property type="term" value="C:chitin-based extracellular matrix"/>
    <property type="evidence" value="ECO:0007669"/>
    <property type="project" value="TreeGrafter"/>
</dbReference>
<evidence type="ECO:0000313" key="5">
    <source>
        <dbReference type="Proteomes" id="UP001652740"/>
    </source>
</evidence>
<dbReference type="Pfam" id="PF00379">
    <property type="entry name" value="Chitin_bind_4"/>
    <property type="match status" value="1"/>
</dbReference>
<organism evidence="5 6">
    <name type="scientific">Galleria mellonella</name>
    <name type="common">Greater wax moth</name>
    <dbReference type="NCBI Taxonomy" id="7137"/>
    <lineage>
        <taxon>Eukaryota</taxon>
        <taxon>Metazoa</taxon>
        <taxon>Ecdysozoa</taxon>
        <taxon>Arthropoda</taxon>
        <taxon>Hexapoda</taxon>
        <taxon>Insecta</taxon>
        <taxon>Pterygota</taxon>
        <taxon>Neoptera</taxon>
        <taxon>Endopterygota</taxon>
        <taxon>Lepidoptera</taxon>
        <taxon>Glossata</taxon>
        <taxon>Ditrysia</taxon>
        <taxon>Pyraloidea</taxon>
        <taxon>Pyralidae</taxon>
        <taxon>Galleriinae</taxon>
        <taxon>Galleria</taxon>
    </lineage>
</organism>
<dbReference type="KEGG" id="gmw:116413614"/>
<keyword evidence="1 3" id="KW-0193">Cuticle</keyword>
<dbReference type="PANTHER" id="PTHR10380:SF218">
    <property type="entry name" value="ADULT CUTICLE PROTEIN 65AA-RELATED"/>
    <property type="match status" value="1"/>
</dbReference>
<dbReference type="Proteomes" id="UP001652740">
    <property type="component" value="Unplaced"/>
</dbReference>
<proteinExistence type="predicted"/>
<keyword evidence="5" id="KW-1185">Reference proteome</keyword>
<feature type="chain" id="PRO_5026894931" evidence="4">
    <location>
        <begin position="17"/>
        <end position="118"/>
    </location>
</feature>
<evidence type="ECO:0000256" key="4">
    <source>
        <dbReference type="SAM" id="SignalP"/>
    </source>
</evidence>
<gene>
    <name evidence="6" type="primary">LOC116413614</name>
</gene>
<dbReference type="InterPro" id="IPR000618">
    <property type="entry name" value="Insect_cuticle"/>
</dbReference>
<dbReference type="InParanoid" id="A0A6J3CCR3"/>